<keyword evidence="1" id="KW-1185">Reference proteome</keyword>
<dbReference type="WBParaSite" id="MhA1_Contig1607.frz3.gene6">
    <property type="protein sequence ID" value="MhA1_Contig1607.frz3.gene6"/>
    <property type="gene ID" value="MhA1_Contig1607.frz3.gene6"/>
</dbReference>
<protein>
    <submittedName>
        <fullName evidence="2">Uncharacterized protein</fullName>
    </submittedName>
</protein>
<dbReference type="Proteomes" id="UP000095281">
    <property type="component" value="Unplaced"/>
</dbReference>
<reference evidence="2" key="1">
    <citation type="submission" date="2016-11" db="UniProtKB">
        <authorList>
            <consortium name="WormBaseParasite"/>
        </authorList>
    </citation>
    <scope>IDENTIFICATION</scope>
</reference>
<evidence type="ECO:0000313" key="2">
    <source>
        <dbReference type="WBParaSite" id="MhA1_Contig1607.frz3.gene6"/>
    </source>
</evidence>
<evidence type="ECO:0000313" key="1">
    <source>
        <dbReference type="Proteomes" id="UP000095281"/>
    </source>
</evidence>
<organism evidence="1 2">
    <name type="scientific">Meloidogyne hapla</name>
    <name type="common">Root-knot nematode worm</name>
    <dbReference type="NCBI Taxonomy" id="6305"/>
    <lineage>
        <taxon>Eukaryota</taxon>
        <taxon>Metazoa</taxon>
        <taxon>Ecdysozoa</taxon>
        <taxon>Nematoda</taxon>
        <taxon>Chromadorea</taxon>
        <taxon>Rhabditida</taxon>
        <taxon>Tylenchina</taxon>
        <taxon>Tylenchomorpha</taxon>
        <taxon>Tylenchoidea</taxon>
        <taxon>Meloidogynidae</taxon>
        <taxon>Meloidogyninae</taxon>
        <taxon>Meloidogyne</taxon>
    </lineage>
</organism>
<dbReference type="AlphaFoldDB" id="A0A1I8B8C2"/>
<sequence length="170" mass="19049">MLIILKKKIEAKELKCNSAKFVSEINPYLIDYGYSGLVTSCVLQNSFQGNKNDCIDKTSEEDTETSKIISEIFYRNEKAQLLNESSAVQTIKPHELDAESHTNSNNIGEGASTMTNVKNVYVKNDNLKNDNVKNVNVIAKSSLDDGEMIDLTNTLNWDDNEPQDLGKHMN</sequence>
<name>A0A1I8B8C2_MELHA</name>
<proteinExistence type="predicted"/>
<accession>A0A1I8B8C2</accession>